<feature type="region of interest" description="Disordered" evidence="1">
    <location>
        <begin position="269"/>
        <end position="289"/>
    </location>
</feature>
<dbReference type="Proteomes" id="UP000069940">
    <property type="component" value="Unassembled WGS sequence"/>
</dbReference>
<dbReference type="EnsemblMetazoa" id="AALFPA23_012831.R18507">
    <property type="protein sequence ID" value="AALFPA23_012831.P18507"/>
    <property type="gene ID" value="AALFPA23_012831"/>
</dbReference>
<dbReference type="InterPro" id="IPR058912">
    <property type="entry name" value="HTH_animal"/>
</dbReference>
<keyword evidence="4" id="KW-1185">Reference proteome</keyword>
<dbReference type="PANTHER" id="PTHR21301:SF10">
    <property type="entry name" value="REVERSE TRANSCRIPTASE DOMAIN-CONTAINING PROTEIN"/>
    <property type="match status" value="1"/>
</dbReference>
<accession>A0ABM1YWV6</accession>
<reference evidence="3" key="2">
    <citation type="submission" date="2025-05" db="UniProtKB">
        <authorList>
            <consortium name="EnsemblMetazoa"/>
        </authorList>
    </citation>
    <scope>IDENTIFICATION</scope>
    <source>
        <strain evidence="3">Foshan</strain>
    </source>
</reference>
<dbReference type="PROSITE" id="PS50878">
    <property type="entry name" value="RT_POL"/>
    <property type="match status" value="1"/>
</dbReference>
<dbReference type="GeneID" id="134287187"/>
<dbReference type="EnsemblMetazoa" id="AALFPA23_012831.R18506">
    <property type="protein sequence ID" value="AALFPA23_012831.P18506"/>
    <property type="gene ID" value="AALFPA23_012831"/>
</dbReference>
<dbReference type="RefSeq" id="XP_062704834.1">
    <property type="nucleotide sequence ID" value="XM_062848850.1"/>
</dbReference>
<name>A0ABM1YWV6_AEDAL</name>
<evidence type="ECO:0000256" key="1">
    <source>
        <dbReference type="SAM" id="MobiDB-lite"/>
    </source>
</evidence>
<dbReference type="InterPro" id="IPR000477">
    <property type="entry name" value="RT_dom"/>
</dbReference>
<evidence type="ECO:0000259" key="2">
    <source>
        <dbReference type="PROSITE" id="PS50878"/>
    </source>
</evidence>
<dbReference type="Pfam" id="PF26215">
    <property type="entry name" value="HTH_animal"/>
    <property type="match status" value="1"/>
</dbReference>
<sequence length="507" mass="58498">MTAPSYQLSKFVGSILQKSLVSEYNIKDSYTFCEFINNVTLPENYVLISLDVKALFTSIPKSLVLNNIIMRWDEIKPNTNINLDLFLEIVEYCIDSSYFRYDGQHYHQIFGTAMGNPLSSATADWIMESLLNSVLNKLNIPLPFIRKFVDDLVTAIPLNQLQSVLQAFNSYDTHIQFTHELEVDNCLPFLDMLLIRHENQKVTTRWYQKPIASGRFLNFRSFHPLGQKLNTARNFINRVNRLSTDLDEVSKNQLIDKHLKLNNYPKSLRNRLANRSNTRNDSPTATPDEMDLEHTYRSIAYMPHLSNRIDKEIQKNYKNIRLATYNWKSVGGLFTKVKDPIPEDQQTDVIYSIPCNDCSACYIGMTTNRLKTRISGHKTHYNVLDRLQQTGVSITDPQIIQLQQKTALMEHTIVENHRFNLENTKILDKTNKSHTLPYLEMCHIVNNSNCINRRTDTEGLNAIYAGILHKLGTKKQKNTENVNTHGITTNTDNTHTHNIIETPLTQD</sequence>
<feature type="compositionally biased region" description="Polar residues" evidence="1">
    <location>
        <begin position="273"/>
        <end position="285"/>
    </location>
</feature>
<dbReference type="EnsemblMetazoa" id="AALFPA23_012831.R18508">
    <property type="protein sequence ID" value="AALFPA23_012831.P18508"/>
    <property type="gene ID" value="AALFPA23_012831"/>
</dbReference>
<reference evidence="4" key="1">
    <citation type="journal article" date="2015" name="Proc. Natl. Acad. Sci. U.S.A.">
        <title>Genome sequence of the Asian Tiger mosquito, Aedes albopictus, reveals insights into its biology, genetics, and evolution.</title>
        <authorList>
            <person name="Chen X.G."/>
            <person name="Jiang X."/>
            <person name="Gu J."/>
            <person name="Xu M."/>
            <person name="Wu Y."/>
            <person name="Deng Y."/>
            <person name="Zhang C."/>
            <person name="Bonizzoni M."/>
            <person name="Dermauw W."/>
            <person name="Vontas J."/>
            <person name="Armbruster P."/>
            <person name="Huang X."/>
            <person name="Yang Y."/>
            <person name="Zhang H."/>
            <person name="He W."/>
            <person name="Peng H."/>
            <person name="Liu Y."/>
            <person name="Wu K."/>
            <person name="Chen J."/>
            <person name="Lirakis M."/>
            <person name="Topalis P."/>
            <person name="Van Leeuwen T."/>
            <person name="Hall A.B."/>
            <person name="Jiang X."/>
            <person name="Thorpe C."/>
            <person name="Mueller R.L."/>
            <person name="Sun C."/>
            <person name="Waterhouse R.M."/>
            <person name="Yan G."/>
            <person name="Tu Z.J."/>
            <person name="Fang X."/>
            <person name="James A.A."/>
        </authorList>
    </citation>
    <scope>NUCLEOTIDE SEQUENCE [LARGE SCALE GENOMIC DNA]</scope>
    <source>
        <strain evidence="4">Foshan</strain>
    </source>
</reference>
<evidence type="ECO:0000313" key="4">
    <source>
        <dbReference type="Proteomes" id="UP000069940"/>
    </source>
</evidence>
<proteinExistence type="predicted"/>
<feature type="domain" description="Reverse transcriptase" evidence="2">
    <location>
        <begin position="1"/>
        <end position="211"/>
    </location>
</feature>
<dbReference type="RefSeq" id="XP_062704836.1">
    <property type="nucleotide sequence ID" value="XM_062848852.1"/>
</dbReference>
<organism evidence="3 4">
    <name type="scientific">Aedes albopictus</name>
    <name type="common">Asian tiger mosquito</name>
    <name type="synonym">Stegomyia albopicta</name>
    <dbReference type="NCBI Taxonomy" id="7160"/>
    <lineage>
        <taxon>Eukaryota</taxon>
        <taxon>Metazoa</taxon>
        <taxon>Ecdysozoa</taxon>
        <taxon>Arthropoda</taxon>
        <taxon>Hexapoda</taxon>
        <taxon>Insecta</taxon>
        <taxon>Pterygota</taxon>
        <taxon>Neoptera</taxon>
        <taxon>Endopterygota</taxon>
        <taxon>Diptera</taxon>
        <taxon>Nematocera</taxon>
        <taxon>Culicoidea</taxon>
        <taxon>Culicidae</taxon>
        <taxon>Culicinae</taxon>
        <taxon>Aedini</taxon>
        <taxon>Aedes</taxon>
        <taxon>Stegomyia</taxon>
    </lineage>
</organism>
<dbReference type="PANTHER" id="PTHR21301">
    <property type="entry name" value="REVERSE TRANSCRIPTASE"/>
    <property type="match status" value="1"/>
</dbReference>
<evidence type="ECO:0000313" key="3">
    <source>
        <dbReference type="EnsemblMetazoa" id="AALFPA23_012831.P18507"/>
    </source>
</evidence>
<dbReference type="RefSeq" id="XP_062704835.1">
    <property type="nucleotide sequence ID" value="XM_062848851.1"/>
</dbReference>
<protein>
    <recommendedName>
        <fullName evidence="2">Reverse transcriptase domain-containing protein</fullName>
    </recommendedName>
</protein>